<dbReference type="PANTHER" id="PTHR34818">
    <property type="entry name" value="PROTEIN BLI-3"/>
    <property type="match status" value="1"/>
</dbReference>
<dbReference type="AlphaFoldDB" id="A0A9P6HGU3"/>
<sequence>MSNPELDPATSNATNTDITTLHKIEDYHKLIENADNAMLVTRCESGALHSRAMSPCRPIEPTQVDLFFIANHASHKFDELKHDSNVNVSFYDQKTTGWASVSGTAKVSQDKELIKKFWSPMITSFFGDLKDGKHDGSQNDPRVCLIEVIPNEIRYWVSTSSTISRTAEIAYGALTGKAKAPGEFRVISDAEIRHVRGLNEK</sequence>
<evidence type="ECO:0000313" key="2">
    <source>
        <dbReference type="EMBL" id="KAF9786679.1"/>
    </source>
</evidence>
<dbReference type="InterPro" id="IPR038725">
    <property type="entry name" value="YdaG_split_barrel_FMN-bd"/>
</dbReference>
<dbReference type="EMBL" id="WIUZ02000005">
    <property type="protein sequence ID" value="KAF9786679.1"/>
    <property type="molecule type" value="Genomic_DNA"/>
</dbReference>
<dbReference type="Gene3D" id="2.30.110.10">
    <property type="entry name" value="Electron Transport, Fmn-binding Protein, Chain A"/>
    <property type="match status" value="1"/>
</dbReference>
<dbReference type="InterPro" id="IPR012349">
    <property type="entry name" value="Split_barrel_FMN-bd"/>
</dbReference>
<proteinExistence type="predicted"/>
<dbReference type="InterPro" id="IPR052917">
    <property type="entry name" value="Stress-Dev_Protein"/>
</dbReference>
<dbReference type="Proteomes" id="UP000736335">
    <property type="component" value="Unassembled WGS sequence"/>
</dbReference>
<protein>
    <recommendedName>
        <fullName evidence="1">General stress protein FMN-binding split barrel domain-containing protein</fullName>
    </recommendedName>
</protein>
<organism evidence="2 3">
    <name type="scientific">Thelephora terrestris</name>
    <dbReference type="NCBI Taxonomy" id="56493"/>
    <lineage>
        <taxon>Eukaryota</taxon>
        <taxon>Fungi</taxon>
        <taxon>Dikarya</taxon>
        <taxon>Basidiomycota</taxon>
        <taxon>Agaricomycotina</taxon>
        <taxon>Agaricomycetes</taxon>
        <taxon>Thelephorales</taxon>
        <taxon>Thelephoraceae</taxon>
        <taxon>Thelephora</taxon>
    </lineage>
</organism>
<dbReference type="Pfam" id="PF16242">
    <property type="entry name" value="Pyrid_ox_like"/>
    <property type="match status" value="1"/>
</dbReference>
<comment type="caution">
    <text evidence="2">The sequence shown here is derived from an EMBL/GenBank/DDBJ whole genome shotgun (WGS) entry which is preliminary data.</text>
</comment>
<reference evidence="2" key="2">
    <citation type="submission" date="2020-11" db="EMBL/GenBank/DDBJ databases">
        <authorList>
            <consortium name="DOE Joint Genome Institute"/>
            <person name="Kuo A."/>
            <person name="Miyauchi S."/>
            <person name="Kiss E."/>
            <person name="Drula E."/>
            <person name="Kohler A."/>
            <person name="Sanchez-Garcia M."/>
            <person name="Andreopoulos B."/>
            <person name="Barry K.W."/>
            <person name="Bonito G."/>
            <person name="Buee M."/>
            <person name="Carver A."/>
            <person name="Chen C."/>
            <person name="Cichocki N."/>
            <person name="Clum A."/>
            <person name="Culley D."/>
            <person name="Crous P.W."/>
            <person name="Fauchery L."/>
            <person name="Girlanda M."/>
            <person name="Hayes R."/>
            <person name="Keri Z."/>
            <person name="Labutti K."/>
            <person name="Lipzen A."/>
            <person name="Lombard V."/>
            <person name="Magnuson J."/>
            <person name="Maillard F."/>
            <person name="Morin E."/>
            <person name="Murat C."/>
            <person name="Nolan M."/>
            <person name="Ohm R."/>
            <person name="Pangilinan J."/>
            <person name="Pereira M."/>
            <person name="Perotto S."/>
            <person name="Peter M."/>
            <person name="Riley R."/>
            <person name="Sitrit Y."/>
            <person name="Stielow B."/>
            <person name="Szollosi G."/>
            <person name="Zifcakova L."/>
            <person name="Stursova M."/>
            <person name="Spatafora J.W."/>
            <person name="Tedersoo L."/>
            <person name="Vaario L.-M."/>
            <person name="Yamada A."/>
            <person name="Yan M."/>
            <person name="Wang P."/>
            <person name="Xu J."/>
            <person name="Bruns T."/>
            <person name="Baldrian P."/>
            <person name="Vilgalys R."/>
            <person name="Henrissat B."/>
            <person name="Grigoriev I.V."/>
            <person name="Hibbett D."/>
            <person name="Nagy L.G."/>
            <person name="Martin F.M."/>
        </authorList>
    </citation>
    <scope>NUCLEOTIDE SEQUENCE</scope>
    <source>
        <strain evidence="2">UH-Tt-Lm1</strain>
    </source>
</reference>
<keyword evidence="3" id="KW-1185">Reference proteome</keyword>
<feature type="domain" description="General stress protein FMN-binding split barrel" evidence="1">
    <location>
        <begin position="24"/>
        <end position="178"/>
    </location>
</feature>
<dbReference type="PANTHER" id="PTHR34818:SF1">
    <property type="entry name" value="PROTEIN BLI-3"/>
    <property type="match status" value="1"/>
</dbReference>
<gene>
    <name evidence="2" type="ORF">BJ322DRAFT_665266</name>
</gene>
<evidence type="ECO:0000259" key="1">
    <source>
        <dbReference type="Pfam" id="PF16242"/>
    </source>
</evidence>
<name>A0A9P6HGU3_9AGAM</name>
<accession>A0A9P6HGU3</accession>
<evidence type="ECO:0000313" key="3">
    <source>
        <dbReference type="Proteomes" id="UP000736335"/>
    </source>
</evidence>
<reference evidence="2" key="1">
    <citation type="journal article" date="2020" name="Nat. Commun.">
        <title>Large-scale genome sequencing of mycorrhizal fungi provides insights into the early evolution of symbiotic traits.</title>
        <authorList>
            <person name="Miyauchi S."/>
            <person name="Kiss E."/>
            <person name="Kuo A."/>
            <person name="Drula E."/>
            <person name="Kohler A."/>
            <person name="Sanchez-Garcia M."/>
            <person name="Morin E."/>
            <person name="Andreopoulos B."/>
            <person name="Barry K.W."/>
            <person name="Bonito G."/>
            <person name="Buee M."/>
            <person name="Carver A."/>
            <person name="Chen C."/>
            <person name="Cichocki N."/>
            <person name="Clum A."/>
            <person name="Culley D."/>
            <person name="Crous P.W."/>
            <person name="Fauchery L."/>
            <person name="Girlanda M."/>
            <person name="Hayes R.D."/>
            <person name="Keri Z."/>
            <person name="LaButti K."/>
            <person name="Lipzen A."/>
            <person name="Lombard V."/>
            <person name="Magnuson J."/>
            <person name="Maillard F."/>
            <person name="Murat C."/>
            <person name="Nolan M."/>
            <person name="Ohm R.A."/>
            <person name="Pangilinan J."/>
            <person name="Pereira M.F."/>
            <person name="Perotto S."/>
            <person name="Peter M."/>
            <person name="Pfister S."/>
            <person name="Riley R."/>
            <person name="Sitrit Y."/>
            <person name="Stielow J.B."/>
            <person name="Szollosi G."/>
            <person name="Zifcakova L."/>
            <person name="Stursova M."/>
            <person name="Spatafora J.W."/>
            <person name="Tedersoo L."/>
            <person name="Vaario L.M."/>
            <person name="Yamada A."/>
            <person name="Yan M."/>
            <person name="Wang P."/>
            <person name="Xu J."/>
            <person name="Bruns T."/>
            <person name="Baldrian P."/>
            <person name="Vilgalys R."/>
            <person name="Dunand C."/>
            <person name="Henrissat B."/>
            <person name="Grigoriev I.V."/>
            <person name="Hibbett D."/>
            <person name="Nagy L.G."/>
            <person name="Martin F.M."/>
        </authorList>
    </citation>
    <scope>NUCLEOTIDE SEQUENCE</scope>
    <source>
        <strain evidence="2">UH-Tt-Lm1</strain>
    </source>
</reference>
<dbReference type="SUPFAM" id="SSF50475">
    <property type="entry name" value="FMN-binding split barrel"/>
    <property type="match status" value="1"/>
</dbReference>
<dbReference type="OrthoDB" id="434253at2759"/>